<dbReference type="AlphaFoldDB" id="A0AAV4ISY5"/>
<organism evidence="9 10">
    <name type="scientific">Elysia marginata</name>
    <dbReference type="NCBI Taxonomy" id="1093978"/>
    <lineage>
        <taxon>Eukaryota</taxon>
        <taxon>Metazoa</taxon>
        <taxon>Spiralia</taxon>
        <taxon>Lophotrochozoa</taxon>
        <taxon>Mollusca</taxon>
        <taxon>Gastropoda</taxon>
        <taxon>Heterobranchia</taxon>
        <taxon>Euthyneura</taxon>
        <taxon>Panpulmonata</taxon>
        <taxon>Sacoglossa</taxon>
        <taxon>Placobranchoidea</taxon>
        <taxon>Plakobranchidae</taxon>
        <taxon>Elysia</taxon>
    </lineage>
</organism>
<sequence>MVVFTLANLTLKPSSCRNLRWVSAQELQLTLVATWTPELTEAGDGGPLVNGITNGTSSHFQPFKQEHLIARIEKCHPHCYCIGCGAHILNPSCRFKRVLPLPSENWSDFADIWFCHNHNHHHQTNGHMNAQKDESSQFSDFSKMKPSCGEDTVPENIKQVRSKGLLPRPDDCLVSSLYMMVSARHVNPSAIACTSDRLVCKRCGNFLGFVKLGDVNNGSQTLNSYLDDPLNGVYKIYFHTVSFSEDGWDVGPRMLKVPHNPPDLKAIQDLKLKKSPGEDGVTNEMIQHLGKNMKKKLLQLYNTTWTTGNIPQIWKEAIMIPIYKQGKDKKKPESYRPTILPKGVYGAIYADDMAIWATEEYTGSAQAGL</sequence>
<protein>
    <recommendedName>
        <fullName evidence="3">E3 ubiquitin-protein ligase E3D</fullName>
        <ecNumber evidence="2">2.3.2.26</ecNumber>
    </recommendedName>
    <alternativeName>
        <fullName evidence="6">HECT-type E3 ubiquitin transferase E3D</fullName>
    </alternativeName>
    <alternativeName>
        <fullName evidence="5">UbcH10-binding protein with a HECT-like domain</fullName>
    </alternativeName>
    <alternativeName>
        <fullName evidence="4">Ubiquitin-conjugating enzyme E2C-binding protein</fullName>
    </alternativeName>
</protein>
<evidence type="ECO:0000313" key="10">
    <source>
        <dbReference type="Proteomes" id="UP000762676"/>
    </source>
</evidence>
<dbReference type="EMBL" id="BMAT01002748">
    <property type="protein sequence ID" value="GFS13060.1"/>
    <property type="molecule type" value="Genomic_DNA"/>
</dbReference>
<dbReference type="GO" id="GO:0006513">
    <property type="term" value="P:protein monoubiquitination"/>
    <property type="evidence" value="ECO:0007669"/>
    <property type="project" value="TreeGrafter"/>
</dbReference>
<evidence type="ECO:0000256" key="8">
    <source>
        <dbReference type="ARBA" id="ARBA00064185"/>
    </source>
</evidence>
<evidence type="ECO:0000256" key="7">
    <source>
        <dbReference type="ARBA" id="ARBA00053831"/>
    </source>
</evidence>
<dbReference type="GO" id="GO:0043161">
    <property type="term" value="P:proteasome-mediated ubiquitin-dependent protein catabolic process"/>
    <property type="evidence" value="ECO:0007669"/>
    <property type="project" value="TreeGrafter"/>
</dbReference>
<keyword evidence="10" id="KW-1185">Reference proteome</keyword>
<gene>
    <name evidence="9" type="ORF">ElyMa_001387500</name>
</gene>
<dbReference type="Pfam" id="PF09814">
    <property type="entry name" value="HECT_2"/>
    <property type="match status" value="1"/>
</dbReference>
<evidence type="ECO:0000256" key="4">
    <source>
        <dbReference type="ARBA" id="ARBA00029737"/>
    </source>
</evidence>
<dbReference type="GO" id="GO:0000209">
    <property type="term" value="P:protein polyubiquitination"/>
    <property type="evidence" value="ECO:0007669"/>
    <property type="project" value="TreeGrafter"/>
</dbReference>
<dbReference type="PANTHER" id="PTHR31531:SF2">
    <property type="entry name" value="E3 UBIQUITIN-PROTEIN LIGASE E3D"/>
    <property type="match status" value="1"/>
</dbReference>
<dbReference type="Proteomes" id="UP000762676">
    <property type="component" value="Unassembled WGS sequence"/>
</dbReference>
<reference evidence="9 10" key="1">
    <citation type="journal article" date="2021" name="Elife">
        <title>Chloroplast acquisition without the gene transfer in kleptoplastic sea slugs, Plakobranchus ocellatus.</title>
        <authorList>
            <person name="Maeda T."/>
            <person name="Takahashi S."/>
            <person name="Yoshida T."/>
            <person name="Shimamura S."/>
            <person name="Takaki Y."/>
            <person name="Nagai Y."/>
            <person name="Toyoda A."/>
            <person name="Suzuki Y."/>
            <person name="Arimoto A."/>
            <person name="Ishii H."/>
            <person name="Satoh N."/>
            <person name="Nishiyama T."/>
            <person name="Hasebe M."/>
            <person name="Maruyama T."/>
            <person name="Minagawa J."/>
            <person name="Obokata J."/>
            <person name="Shigenobu S."/>
        </authorList>
    </citation>
    <scope>NUCLEOTIDE SEQUENCE [LARGE SCALE GENOMIC DNA]</scope>
</reference>
<dbReference type="GO" id="GO:0051865">
    <property type="term" value="P:protein autoubiquitination"/>
    <property type="evidence" value="ECO:0007669"/>
    <property type="project" value="TreeGrafter"/>
</dbReference>
<evidence type="ECO:0000256" key="2">
    <source>
        <dbReference type="ARBA" id="ARBA00012485"/>
    </source>
</evidence>
<evidence type="ECO:0000256" key="5">
    <source>
        <dbReference type="ARBA" id="ARBA00032234"/>
    </source>
</evidence>
<dbReference type="GO" id="GO:0000151">
    <property type="term" value="C:ubiquitin ligase complex"/>
    <property type="evidence" value="ECO:0007669"/>
    <property type="project" value="TreeGrafter"/>
</dbReference>
<dbReference type="GO" id="GO:0005634">
    <property type="term" value="C:nucleus"/>
    <property type="evidence" value="ECO:0007669"/>
    <property type="project" value="TreeGrafter"/>
</dbReference>
<dbReference type="GO" id="GO:0005829">
    <property type="term" value="C:cytosol"/>
    <property type="evidence" value="ECO:0007669"/>
    <property type="project" value="TreeGrafter"/>
</dbReference>
<evidence type="ECO:0000256" key="6">
    <source>
        <dbReference type="ARBA" id="ARBA00032298"/>
    </source>
</evidence>
<comment type="caution">
    <text evidence="9">The sequence shown here is derived from an EMBL/GenBank/DDBJ whole genome shotgun (WGS) entry which is preliminary data.</text>
</comment>
<dbReference type="GO" id="GO:0031624">
    <property type="term" value="F:ubiquitin conjugating enzyme binding"/>
    <property type="evidence" value="ECO:0007669"/>
    <property type="project" value="TreeGrafter"/>
</dbReference>
<evidence type="ECO:0000256" key="1">
    <source>
        <dbReference type="ARBA" id="ARBA00000885"/>
    </source>
</evidence>
<dbReference type="GO" id="GO:0061630">
    <property type="term" value="F:ubiquitin protein ligase activity"/>
    <property type="evidence" value="ECO:0007669"/>
    <property type="project" value="UniProtKB-EC"/>
</dbReference>
<evidence type="ECO:0000313" key="9">
    <source>
        <dbReference type="EMBL" id="GFS13060.1"/>
    </source>
</evidence>
<dbReference type="EC" id="2.3.2.26" evidence="2"/>
<comment type="catalytic activity">
    <reaction evidence="1">
        <text>S-ubiquitinyl-[E2 ubiquitin-conjugating enzyme]-L-cysteine + [acceptor protein]-L-lysine = [E2 ubiquitin-conjugating enzyme]-L-cysteine + N(6)-ubiquitinyl-[acceptor protein]-L-lysine.</text>
        <dbReference type="EC" id="2.3.2.26"/>
    </reaction>
</comment>
<comment type="subunit">
    <text evidence="8">Interacts with UBE2C/UbcH10 (E2 ubiquitin-conjugating enzyme). In vitro, interacts with cyclin-B.</text>
</comment>
<accession>A0AAV4ISY5</accession>
<name>A0AAV4ISY5_9GAST</name>
<evidence type="ECO:0000256" key="3">
    <source>
        <dbReference type="ARBA" id="ARBA00013646"/>
    </source>
</evidence>
<dbReference type="PANTHER" id="PTHR31531">
    <property type="entry name" value="E3 UBIQUITIN-PROTEIN LIGASE E3D FAMILY MEMBER"/>
    <property type="match status" value="1"/>
</dbReference>
<comment type="function">
    <text evidence="7">E3 ubiquitin-protein ligase which accepts ubiquitin from specific E2 ubiquitin-conjugating enzymes, and transfers it to substrates, generally promoting their degradation by the proteasome. Independently of its E3 ubiquitin-protein ligase activity, acts as an inhibitor of CPSF3 endonuclease activity by blocking CPSF3 active site.</text>
</comment>
<proteinExistence type="predicted"/>
<dbReference type="InterPro" id="IPR019193">
    <property type="entry name" value="UBQ-conj_enz_E2-bd_prot"/>
</dbReference>
<dbReference type="GO" id="GO:0030332">
    <property type="term" value="F:cyclin binding"/>
    <property type="evidence" value="ECO:0007669"/>
    <property type="project" value="TreeGrafter"/>
</dbReference>